<dbReference type="AlphaFoldDB" id="A0A1T5P7W5"/>
<sequence length="157" mass="18054">MDYKEITVLVEKYWEGETTLEEEAVLRDFFSTPHPALPEALQEAAPLFGYFHREAEKVWDAPPVKVVKLSPWRHWMKYAAVIMVAVGIGYALKQHQQREQQVLVALQQQEMNDPQKALDETKKALQLLAKNLHKGTSKMQQLSYFNEATAVVEGKED</sequence>
<organism evidence="1 2">
    <name type="scientific">Chitinophaga ginsengisegetis</name>
    <dbReference type="NCBI Taxonomy" id="393003"/>
    <lineage>
        <taxon>Bacteria</taxon>
        <taxon>Pseudomonadati</taxon>
        <taxon>Bacteroidota</taxon>
        <taxon>Chitinophagia</taxon>
        <taxon>Chitinophagales</taxon>
        <taxon>Chitinophagaceae</taxon>
        <taxon>Chitinophaga</taxon>
    </lineage>
</organism>
<dbReference type="EMBL" id="FUZZ01000004">
    <property type="protein sequence ID" value="SKD08772.1"/>
    <property type="molecule type" value="Genomic_DNA"/>
</dbReference>
<name>A0A1T5P7W5_9BACT</name>
<gene>
    <name evidence="1" type="ORF">SAMN05660461_4649</name>
</gene>
<evidence type="ECO:0000313" key="1">
    <source>
        <dbReference type="EMBL" id="SKD08772.1"/>
    </source>
</evidence>
<dbReference type="RefSeq" id="WP_079471935.1">
    <property type="nucleotide sequence ID" value="NZ_FUZZ01000004.1"/>
</dbReference>
<evidence type="ECO:0000313" key="2">
    <source>
        <dbReference type="Proteomes" id="UP000190166"/>
    </source>
</evidence>
<accession>A0A1T5P7W5</accession>
<proteinExistence type="predicted"/>
<reference evidence="1 2" key="1">
    <citation type="submission" date="2017-02" db="EMBL/GenBank/DDBJ databases">
        <authorList>
            <person name="Peterson S.W."/>
        </authorList>
    </citation>
    <scope>NUCLEOTIDE SEQUENCE [LARGE SCALE GENOMIC DNA]</scope>
    <source>
        <strain evidence="1 2">DSM 18108</strain>
    </source>
</reference>
<dbReference type="Proteomes" id="UP000190166">
    <property type="component" value="Unassembled WGS sequence"/>
</dbReference>
<keyword evidence="2" id="KW-1185">Reference proteome</keyword>
<dbReference type="STRING" id="393003.SAMN05660461_4649"/>
<protein>
    <submittedName>
        <fullName evidence="1">Uncharacterized protein</fullName>
    </submittedName>
</protein>